<evidence type="ECO:0000313" key="3">
    <source>
        <dbReference type="EMBL" id="GGK85042.1"/>
    </source>
</evidence>
<accession>A0A917VHZ2</accession>
<feature type="domain" description="YCII-related" evidence="2">
    <location>
        <begin position="4"/>
        <end position="108"/>
    </location>
</feature>
<evidence type="ECO:0000256" key="1">
    <source>
        <dbReference type="ARBA" id="ARBA00007689"/>
    </source>
</evidence>
<dbReference type="SUPFAM" id="SSF54909">
    <property type="entry name" value="Dimeric alpha+beta barrel"/>
    <property type="match status" value="1"/>
</dbReference>
<protein>
    <submittedName>
        <fullName evidence="3">Transcription initiation protein</fullName>
    </submittedName>
</protein>
<dbReference type="Pfam" id="PF03795">
    <property type="entry name" value="YCII"/>
    <property type="match status" value="1"/>
</dbReference>
<dbReference type="InterPro" id="IPR005545">
    <property type="entry name" value="YCII"/>
</dbReference>
<comment type="caution">
    <text evidence="3">The sequence shown here is derived from an EMBL/GenBank/DDBJ whole genome shotgun (WGS) entry which is preliminary data.</text>
</comment>
<evidence type="ECO:0000313" key="4">
    <source>
        <dbReference type="Proteomes" id="UP000645217"/>
    </source>
</evidence>
<dbReference type="RefSeq" id="WP_189163553.1">
    <property type="nucleotide sequence ID" value="NZ_BMNT01000014.1"/>
</dbReference>
<dbReference type="Proteomes" id="UP000645217">
    <property type="component" value="Unassembled WGS sequence"/>
</dbReference>
<dbReference type="InterPro" id="IPR011008">
    <property type="entry name" value="Dimeric_a/b-barrel"/>
</dbReference>
<evidence type="ECO:0000259" key="2">
    <source>
        <dbReference type="Pfam" id="PF03795"/>
    </source>
</evidence>
<sequence length="111" mass="11747">MPQYAILIYEKETPGGVADIPPEVMEANLRAGEHIAAMGAKVVTEHALQPSATTRTIHKGGMVTDGPFIESKEVIAGFFVVEAADLDQAIAIGRLLPIMDGAVEVRPLLAP</sequence>
<dbReference type="Gene3D" id="3.30.70.1060">
    <property type="entry name" value="Dimeric alpha+beta barrel"/>
    <property type="match status" value="1"/>
</dbReference>
<proteinExistence type="inferred from homology"/>
<reference evidence="3" key="1">
    <citation type="journal article" date="2014" name="Int. J. Syst. Evol. Microbiol.">
        <title>Complete genome sequence of Corynebacterium casei LMG S-19264T (=DSM 44701T), isolated from a smear-ripened cheese.</title>
        <authorList>
            <consortium name="US DOE Joint Genome Institute (JGI-PGF)"/>
            <person name="Walter F."/>
            <person name="Albersmeier A."/>
            <person name="Kalinowski J."/>
            <person name="Ruckert C."/>
        </authorList>
    </citation>
    <scope>NUCLEOTIDE SEQUENCE</scope>
    <source>
        <strain evidence="3">JCM 13064</strain>
    </source>
</reference>
<dbReference type="AlphaFoldDB" id="A0A917VHZ2"/>
<keyword evidence="4" id="KW-1185">Reference proteome</keyword>
<gene>
    <name evidence="3" type="ORF">GCM10007964_29410</name>
</gene>
<dbReference type="PANTHER" id="PTHR35174">
    <property type="entry name" value="BLL7171 PROTEIN-RELATED"/>
    <property type="match status" value="1"/>
</dbReference>
<comment type="similarity">
    <text evidence="1">Belongs to the YciI family.</text>
</comment>
<organism evidence="3 4">
    <name type="scientific">Sphaerisporangium melleum</name>
    <dbReference type="NCBI Taxonomy" id="321316"/>
    <lineage>
        <taxon>Bacteria</taxon>
        <taxon>Bacillati</taxon>
        <taxon>Actinomycetota</taxon>
        <taxon>Actinomycetes</taxon>
        <taxon>Streptosporangiales</taxon>
        <taxon>Streptosporangiaceae</taxon>
        <taxon>Sphaerisporangium</taxon>
    </lineage>
</organism>
<reference evidence="3" key="2">
    <citation type="submission" date="2020-09" db="EMBL/GenBank/DDBJ databases">
        <authorList>
            <person name="Sun Q."/>
            <person name="Ohkuma M."/>
        </authorList>
    </citation>
    <scope>NUCLEOTIDE SEQUENCE</scope>
    <source>
        <strain evidence="3">JCM 13064</strain>
    </source>
</reference>
<dbReference type="EMBL" id="BMNT01000014">
    <property type="protein sequence ID" value="GGK85042.1"/>
    <property type="molecule type" value="Genomic_DNA"/>
</dbReference>
<name>A0A917VHZ2_9ACTN</name>
<dbReference type="PANTHER" id="PTHR35174:SF3">
    <property type="entry name" value="BLL7171 PROTEIN"/>
    <property type="match status" value="1"/>
</dbReference>